<name>A0ACC2MGS8_PERAE</name>
<proteinExistence type="predicted"/>
<dbReference type="Proteomes" id="UP001234297">
    <property type="component" value="Chromosome 2"/>
</dbReference>
<dbReference type="EMBL" id="CM056810">
    <property type="protein sequence ID" value="KAJ8644824.1"/>
    <property type="molecule type" value="Genomic_DNA"/>
</dbReference>
<protein>
    <submittedName>
        <fullName evidence="1">Uncharacterized protein</fullName>
    </submittedName>
</protein>
<gene>
    <name evidence="1" type="ORF">MRB53_006572</name>
</gene>
<accession>A0ACC2MGS8</accession>
<organism evidence="1 2">
    <name type="scientific">Persea americana</name>
    <name type="common">Avocado</name>
    <dbReference type="NCBI Taxonomy" id="3435"/>
    <lineage>
        <taxon>Eukaryota</taxon>
        <taxon>Viridiplantae</taxon>
        <taxon>Streptophyta</taxon>
        <taxon>Embryophyta</taxon>
        <taxon>Tracheophyta</taxon>
        <taxon>Spermatophyta</taxon>
        <taxon>Magnoliopsida</taxon>
        <taxon>Magnoliidae</taxon>
        <taxon>Laurales</taxon>
        <taxon>Lauraceae</taxon>
        <taxon>Persea</taxon>
    </lineage>
</organism>
<evidence type="ECO:0000313" key="1">
    <source>
        <dbReference type="EMBL" id="KAJ8644824.1"/>
    </source>
</evidence>
<comment type="caution">
    <text evidence="1">The sequence shown here is derived from an EMBL/GenBank/DDBJ whole genome shotgun (WGS) entry which is preliminary data.</text>
</comment>
<evidence type="ECO:0000313" key="2">
    <source>
        <dbReference type="Proteomes" id="UP001234297"/>
    </source>
</evidence>
<reference evidence="1 2" key="1">
    <citation type="journal article" date="2022" name="Hortic Res">
        <title>A haplotype resolved chromosomal level avocado genome allows analysis of novel avocado genes.</title>
        <authorList>
            <person name="Nath O."/>
            <person name="Fletcher S.J."/>
            <person name="Hayward A."/>
            <person name="Shaw L.M."/>
            <person name="Masouleh A.K."/>
            <person name="Furtado A."/>
            <person name="Henry R.J."/>
            <person name="Mitter N."/>
        </authorList>
    </citation>
    <scope>NUCLEOTIDE SEQUENCE [LARGE SCALE GENOMIC DNA]</scope>
    <source>
        <strain evidence="2">cv. Hass</strain>
    </source>
</reference>
<keyword evidence="2" id="KW-1185">Reference proteome</keyword>
<sequence>MDLYGKKTLWSFMDEEQRNITQSPTNLSFKAHPMTPILENDPQMSPARPSSASMISLTPSTPDSPWTLSPLHPTPSPPLFYHCLASLHRHDGNVFSIAISKGLVFTGSESHRIRLWRQPDCTERGHISASSSEVRAMLATGSTLFTTHKDRKIRIWSVSLSDHLKYRKVTTLPEKKAPLISFSKAQPRQKHKDTISCIAYYHAEGLLYTGSWDKTVKVWSLSEKKCVDSFVAHDDYINSIVVNQEDGFLFTASSDGSIKIWRRVYGETSHTLTMSLRFQPSPVNALALSSSHSSCFLYSGSSDGFVNYWEKEALSGRYNHSGFLQGHRFAVLCLATIEKLVFSGSEDTTIRVWRRAEASGFHSCLAVVEGHRGPVKCLAACLEMEKVVRGVLVYSASLDRMVKVWRIKMFGEEKSVGMNEAEKMELNKKLLEYETSPVLSPSWVERKLHGLH</sequence>